<dbReference type="CDD" id="cd02947">
    <property type="entry name" value="TRX_family"/>
    <property type="match status" value="1"/>
</dbReference>
<dbReference type="AlphaFoldDB" id="A0A931IVV4"/>
<dbReference type="Proteomes" id="UP000620139">
    <property type="component" value="Unassembled WGS sequence"/>
</dbReference>
<name>A0A931IVV4_9BURK</name>
<dbReference type="Pfam" id="PF00085">
    <property type="entry name" value="Thioredoxin"/>
    <property type="match status" value="1"/>
</dbReference>
<organism evidence="2 3">
    <name type="scientific">Inhella gelatinilytica</name>
    <dbReference type="NCBI Taxonomy" id="2795030"/>
    <lineage>
        <taxon>Bacteria</taxon>
        <taxon>Pseudomonadati</taxon>
        <taxon>Pseudomonadota</taxon>
        <taxon>Betaproteobacteria</taxon>
        <taxon>Burkholderiales</taxon>
        <taxon>Sphaerotilaceae</taxon>
        <taxon>Inhella</taxon>
    </lineage>
</organism>
<dbReference type="Gene3D" id="3.40.30.10">
    <property type="entry name" value="Glutaredoxin"/>
    <property type="match status" value="1"/>
</dbReference>
<dbReference type="SUPFAM" id="SSF52833">
    <property type="entry name" value="Thioredoxin-like"/>
    <property type="match status" value="1"/>
</dbReference>
<dbReference type="RefSeq" id="WP_198100498.1">
    <property type="nucleotide sequence ID" value="NZ_JAEDAL010000003.1"/>
</dbReference>
<proteinExistence type="predicted"/>
<dbReference type="InterPro" id="IPR036249">
    <property type="entry name" value="Thioredoxin-like_sf"/>
</dbReference>
<gene>
    <name evidence="2" type="ORF">I7X43_08450</name>
</gene>
<evidence type="ECO:0000313" key="2">
    <source>
        <dbReference type="EMBL" id="MBH9552882.1"/>
    </source>
</evidence>
<feature type="domain" description="Thioredoxin" evidence="1">
    <location>
        <begin position="13"/>
        <end position="66"/>
    </location>
</feature>
<sequence length="111" mass="12449">MNPETPLDLYCLCAAWCGTCRGYEQVLQAVAAQRPGVRIHWVDIEDQAERVGDVDVETFPTLLLAEAKVIRFFGPVLPHEASVLQLLDRAHDWLVTDPEATHLLTRLRAAD</sequence>
<protein>
    <submittedName>
        <fullName evidence="2">Thioredoxin family protein</fullName>
    </submittedName>
</protein>
<dbReference type="InterPro" id="IPR013766">
    <property type="entry name" value="Thioredoxin_domain"/>
</dbReference>
<accession>A0A931IVV4</accession>
<evidence type="ECO:0000313" key="3">
    <source>
        <dbReference type="Proteomes" id="UP000620139"/>
    </source>
</evidence>
<keyword evidence="3" id="KW-1185">Reference proteome</keyword>
<comment type="caution">
    <text evidence="2">The sequence shown here is derived from an EMBL/GenBank/DDBJ whole genome shotgun (WGS) entry which is preliminary data.</text>
</comment>
<reference evidence="2" key="1">
    <citation type="submission" date="2020-12" db="EMBL/GenBank/DDBJ databases">
        <title>The genome sequence of Inhella sp. 4Y17.</title>
        <authorList>
            <person name="Liu Y."/>
        </authorList>
    </citation>
    <scope>NUCLEOTIDE SEQUENCE</scope>
    <source>
        <strain evidence="2">4Y10</strain>
    </source>
</reference>
<dbReference type="EMBL" id="JAEDAL010000003">
    <property type="protein sequence ID" value="MBH9552882.1"/>
    <property type="molecule type" value="Genomic_DNA"/>
</dbReference>
<evidence type="ECO:0000259" key="1">
    <source>
        <dbReference type="Pfam" id="PF00085"/>
    </source>
</evidence>